<feature type="domain" description="Tudor" evidence="13">
    <location>
        <begin position="2379"/>
        <end position="2439"/>
    </location>
</feature>
<organism evidence="14 15">
    <name type="scientific">Drosophila gunungcola</name>
    <name type="common">fruit fly</name>
    <dbReference type="NCBI Taxonomy" id="103775"/>
    <lineage>
        <taxon>Eukaryota</taxon>
        <taxon>Metazoa</taxon>
        <taxon>Ecdysozoa</taxon>
        <taxon>Arthropoda</taxon>
        <taxon>Hexapoda</taxon>
        <taxon>Insecta</taxon>
        <taxon>Pterygota</taxon>
        <taxon>Neoptera</taxon>
        <taxon>Endopterygota</taxon>
        <taxon>Diptera</taxon>
        <taxon>Brachycera</taxon>
        <taxon>Muscomorpha</taxon>
        <taxon>Ephydroidea</taxon>
        <taxon>Drosophilidae</taxon>
        <taxon>Drosophila</taxon>
        <taxon>Sophophora</taxon>
    </lineage>
</organism>
<feature type="compositionally biased region" description="Polar residues" evidence="12">
    <location>
        <begin position="1"/>
        <end position="16"/>
    </location>
</feature>
<evidence type="ECO:0000256" key="9">
    <source>
        <dbReference type="ARBA" id="ARBA00023007"/>
    </source>
</evidence>
<dbReference type="Gene3D" id="3.30.1130.10">
    <property type="match status" value="1"/>
</dbReference>
<gene>
    <name evidence="14" type="ORF">M5D96_010255</name>
</gene>
<dbReference type="InterPro" id="IPR043134">
    <property type="entry name" value="GTP-CH-I_N"/>
</dbReference>
<dbReference type="PROSITE" id="PS00860">
    <property type="entry name" value="GTP_CYCLOHYDROL_1_2"/>
    <property type="match status" value="1"/>
</dbReference>
<dbReference type="SMART" id="SM00333">
    <property type="entry name" value="TUDOR"/>
    <property type="match status" value="10"/>
</dbReference>
<dbReference type="FunFam" id="2.30.30.140:FF:000018">
    <property type="entry name" value="Serine/threonine-protein kinase 31"/>
    <property type="match status" value="1"/>
</dbReference>
<sequence>MKPQTSEQNGSSQNGDSAADAVSVATIPTAEASAASSTELAVSKSSQQLKLEMLNMELASNGSEMLAHILSRGRNNSVCSTSSTSGTSSLADRAQTSQPEETHPGTPAEDIVAPVVPVAGNQRPRLILKTNGSTPESDGHEKCTFHHDLELDHKPPTREALLPDMARSYRLLLGGLGENPDRQGLIKTPERAAKAMLYFTKGYDQSLEDVLNGAVFDEDHDEMVVVKDIEMFSMCEHHLVPFYGKVSIGYLPCNKILGLSKLARIVEIFSRRLQVQERLTKQIAVAVTQAVQPAGVAVVVEGVHMCMVMRGVQKINSKTVTSTMLGVFRDDPKTREEFLNLRIEQVLPTCFAIEPSWSVERQQALLTPGTFCVFKRTNGPAPGDVEYMRTRVVSAELDGQMMRTEIEFLDFGYKRTVNSHDLMFPKQPKLLQNIPLLCSQYIVLGICSDWEADLAVVHQLIVNQTVQIAIDPIQICGQKFASLRWKDFELNEFLVQQRQIGAPDHCKKLWKDAPQSPVIEHNNNSIHNAKTPTDIAREQLAVRRSLSARLDAQRSIQVTPPRPLNVDAPDYSPKQLPLSNVTNVQVPMQGLANTQKPAFVPANPFNRANYQAVEPAAQPFVPKAASRSLYTYYNVRMNKPMTAMPLPYNQSVNYVPLSYAPARFTPPPTPSLAQRAQQRTIPAFRTTSLTVGRNYDVDISYVENGPYLFWSSGSDLSAMMGQIERTNLKPLTQAPELGTACVARFSEDGHLYRALVSAIYAQRYRVVYVDYELLEIKPFAFRFALAGTKEIEPIDESMKRIFKKSAIYMNFELTVQPPESVGSMQTCHLNQNGTNMLELLRQLKNSRQSYAKAEQLQNDDAVEIRFIDSPSNFYVQKVSNIGKFEQLMDEMFSYYNANQKVPDQLILGAPCIEWYRAEILRVDDSVIVRHVDFGYEQNVKRHLIGHIAEKHLEMPRQAIKCCLKGFENSELSQDKITDQFEMLAEESNIRRRTFSNLNVMKKLYKLSMPFEQYLSLEKGQFNANNTRAESVVSSELDKSLILNSTSIVESEDRLQLQDKQQQPQQKEQPQQQQQQTRSSTSAGSKDSKRQQQQHSQRFDRHLDSSFETQSTSSYTSGMSSPRKGNRQQNGRTPNQSPRHNGKQEANKNARFNNNESPRKNPDGQQKNQRSQNAPQGFAQKPQRQKSTLDGTASSKRTSGVESDATSSTSESVAATRPEKTPGKEAASLSWWVSPFQFYVVPKSASAKYDTVLRDMRQFYRQKQHQPLQLKVGSTVVVRQRKDNAILRATVIACNHMMRNFHSVVTNYDPLYIVDRMEKFVPVNAKVDCEFLSKEKSNHGSNNTSSVSYTVNMFVNGASLRDTLVKAEFLTEVASEIRVSLLAGQQIRGKFTSIRDMTSFKVQLDYCNNVNFLCSYDDAKFVKSNPDLARRFKEFYEGKSFAFNVKNVCENNIIHLRPVMPLFKEDRKAFVCPYPVVLSSFQALVVYTAKPYRIFVQPQAILPAMQNLLDNMFEHYEAKGNSLKKYDAGQICAVHSSDGNWYRARISGKDSSAARIEVFYIDYGNTDEVKRDDIKALDNKFYEHASGFAVEVNLPLGRPSNETKLQARLGEILEEKVVTVKSIEVRRNHLIADVLLENNQSVTDLLKAEKLIPGQDLDYMRKQMEKGKARTYEFIEMVDLTLDDEEEKGRKETGSNSKSSSANASPKKKQHNDKEREPKKSKAVESAPSPAISPVPTKAPTPVPVEPTPVPKPPTPVPVPVEEPEAKPVVQEAAPEPAKPPKEDPYKDMETVVLSHCDNPAHFFVHPIDRLEKLHRLQENLQIVSPSLPQLMNVVNGADCISLYSVDKCWYRAKIMDAELMVLLFIDFGNTDCVSDTTDIKESMWSHIEPFCLPCALPICPKGTADWVDAANGLFNESYTKNLHFEYLTQGDHQTTSYVNVFIEGEDVAKKLIADGFARPLEYVTSGCSCYISHVNGICDFFIQLERDSKALELIEMYLRDEEKLKPLERFEKGSIVAALFEDDELWYRAQLLKQLPDSRYEVLFIDYGNTSTTSKCLQLSEEIASLPSLSKKCTLQLPEGYTSWSAEAEAKFAELTGEGELVFTTQLIKPGQDHVTIDLLLDGENIIERLLPLCQRKEAKEASKESLAVTTKAIITHVENTSHMYLQFSEKDALMDIICEKLNGTMLQPKKEKGLVDELCVTQFSDDKEFYRSRILEVLDDDKYKVIFVDYGNTTVADKLYELPQEFTLIKPVAEICSLEHSAEFEKNKTLALATLDALLDSCNGVVAVEFVDKTASPPVVRLTSRDKKALNINEQLQKLIEAELKVIQKKNENSECVISHGNSPKSFYVQLKHNSADLDLIVKTLQSLSREQLKILGAPRINSMCVCYSQEDACYYRCIIKSVLEESKGFETFLLDYGNTLTVSEVWQLPQEIESISPLALHCQLSEIPKDVPDVKLEEAFAALLEQHFGEVYEITTQPNEDGTKPLSAQLRINYKDFAQELASTVAGVQKPLEVELHNCVVVQYDDPRSFYVQMESDVPALENMTDKLLDAEQDLPVFSDLKVGALCVAQFPEDEVFYRAKIVKVLDEGKCEVHFIDFGNNAVTQQFRQLPEELAKPERYSKHCELEAATMAKCDVALLQTFIDARFSETFQVEILATHGAGTHVVRLFYQSKSISEMLRLQEK</sequence>
<name>A0A9P9YH92_9MUSC</name>
<feature type="domain" description="Tudor" evidence="13">
    <location>
        <begin position="2562"/>
        <end position="2621"/>
    </location>
</feature>
<dbReference type="FunFam" id="3.30.1130.10:FF:000012">
    <property type="entry name" value="GTP cyclohydrolase 1"/>
    <property type="match status" value="1"/>
</dbReference>
<feature type="compositionally biased region" description="Low complexity" evidence="12">
    <location>
        <begin position="1694"/>
        <end position="1704"/>
    </location>
</feature>
<dbReference type="InterPro" id="IPR043133">
    <property type="entry name" value="GTP-CH-I_C/QueF"/>
</dbReference>
<reference evidence="14" key="1">
    <citation type="journal article" date="2023" name="Genome Biol. Evol.">
        <title>Long-read-based Genome Assembly of Drosophila gunungcola Reveals Fewer Chemosensory Genes in Flower-breeding Species.</title>
        <authorList>
            <person name="Negi A."/>
            <person name="Liao B.Y."/>
            <person name="Yeh S.D."/>
        </authorList>
    </citation>
    <scope>NUCLEOTIDE SEQUENCE</scope>
    <source>
        <strain evidence="14">Sukarami</strain>
    </source>
</reference>
<feature type="compositionally biased region" description="Low complexity" evidence="12">
    <location>
        <begin position="80"/>
        <end position="89"/>
    </location>
</feature>
<dbReference type="InterPro" id="IPR002999">
    <property type="entry name" value="Tudor"/>
</dbReference>
<accession>A0A9P9YH92</accession>
<dbReference type="NCBIfam" id="TIGR00063">
    <property type="entry name" value="folE"/>
    <property type="match status" value="1"/>
</dbReference>
<evidence type="ECO:0000256" key="8">
    <source>
        <dbReference type="ARBA" id="ARBA00022801"/>
    </source>
</evidence>
<feature type="domain" description="Tudor" evidence="13">
    <location>
        <begin position="1832"/>
        <end position="1888"/>
    </location>
</feature>
<dbReference type="Gene3D" id="2.40.50.790">
    <property type="match status" value="2"/>
</dbReference>
<comment type="similarity">
    <text evidence="3">Belongs to the GTP cyclohydrolase I family.</text>
</comment>
<keyword evidence="10" id="KW-0342">GTP-binding</keyword>
<feature type="compositionally biased region" description="Low complexity" evidence="12">
    <location>
        <begin position="1108"/>
        <end position="1120"/>
    </location>
</feature>
<feature type="compositionally biased region" description="Low complexity" evidence="12">
    <location>
        <begin position="1766"/>
        <end position="1775"/>
    </location>
</feature>
<dbReference type="EC" id="3.5.4.16" evidence="5"/>
<keyword evidence="7" id="KW-0547">Nucleotide-binding</keyword>
<feature type="region of interest" description="Disordered" evidence="12">
    <location>
        <begin position="1051"/>
        <end position="1225"/>
    </location>
</feature>
<dbReference type="PROSITE" id="PS00859">
    <property type="entry name" value="GTP_CYCLOHYDROL_1_1"/>
    <property type="match status" value="1"/>
</dbReference>
<evidence type="ECO:0000259" key="13">
    <source>
        <dbReference type="PROSITE" id="PS50304"/>
    </source>
</evidence>
<dbReference type="InterPro" id="IPR020602">
    <property type="entry name" value="GTP_CycHdrlase_I_dom"/>
</dbReference>
<dbReference type="GO" id="GO:0046148">
    <property type="term" value="P:pigment biosynthetic process"/>
    <property type="evidence" value="ECO:0007669"/>
    <property type="project" value="UniProtKB-ARBA"/>
</dbReference>
<dbReference type="PANTHER" id="PTHR22948">
    <property type="entry name" value="TUDOR DOMAIN CONTAINING PROTEIN"/>
    <property type="match status" value="1"/>
</dbReference>
<dbReference type="Pfam" id="PF01227">
    <property type="entry name" value="GTP_cyclohydroI"/>
    <property type="match status" value="1"/>
</dbReference>
<dbReference type="PANTHER" id="PTHR22948:SF76">
    <property type="entry name" value="FI20010P1-RELATED"/>
    <property type="match status" value="1"/>
</dbReference>
<dbReference type="SUPFAM" id="SSF55620">
    <property type="entry name" value="Tetrahydrobiopterin biosynthesis enzymes-like"/>
    <property type="match status" value="1"/>
</dbReference>
<evidence type="ECO:0000256" key="4">
    <source>
        <dbReference type="ARBA" id="ARBA00011857"/>
    </source>
</evidence>
<dbReference type="InterPro" id="IPR001474">
    <property type="entry name" value="GTP_CycHdrlase_I"/>
</dbReference>
<evidence type="ECO:0000256" key="3">
    <source>
        <dbReference type="ARBA" id="ARBA00008085"/>
    </source>
</evidence>
<dbReference type="FunFam" id="2.30.30.140:FF:000172">
    <property type="entry name" value="Maternal protein tudor"/>
    <property type="match status" value="1"/>
</dbReference>
<feature type="compositionally biased region" description="Pro residues" evidence="12">
    <location>
        <begin position="1730"/>
        <end position="1760"/>
    </location>
</feature>
<dbReference type="NCBIfam" id="NF006826">
    <property type="entry name" value="PRK09347.1-3"/>
    <property type="match status" value="1"/>
</dbReference>
<dbReference type="Gene3D" id="1.10.286.10">
    <property type="match status" value="1"/>
</dbReference>
<dbReference type="CDD" id="cd00642">
    <property type="entry name" value="GTP_cyclohydro1"/>
    <property type="match status" value="1"/>
</dbReference>
<dbReference type="InterPro" id="IPR050621">
    <property type="entry name" value="Tudor_domain_containing"/>
</dbReference>
<keyword evidence="15" id="KW-1185">Reference proteome</keyword>
<dbReference type="GO" id="GO:0006729">
    <property type="term" value="P:tetrahydrobiopterin biosynthetic process"/>
    <property type="evidence" value="ECO:0007669"/>
    <property type="project" value="UniProtKB-KW"/>
</dbReference>
<evidence type="ECO:0000256" key="6">
    <source>
        <dbReference type="ARBA" id="ARBA00017272"/>
    </source>
</evidence>
<feature type="compositionally biased region" description="Polar residues" evidence="12">
    <location>
        <begin position="1126"/>
        <end position="1138"/>
    </location>
</feature>
<dbReference type="GO" id="GO:0046654">
    <property type="term" value="P:tetrahydrofolate biosynthetic process"/>
    <property type="evidence" value="ECO:0007669"/>
    <property type="project" value="InterPro"/>
</dbReference>
<feature type="compositionally biased region" description="Polar residues" evidence="12">
    <location>
        <begin position="1184"/>
        <end position="1199"/>
    </location>
</feature>
<feature type="compositionally biased region" description="Polar residues" evidence="12">
    <location>
        <begin position="1162"/>
        <end position="1174"/>
    </location>
</feature>
<feature type="domain" description="Tudor" evidence="13">
    <location>
        <begin position="2193"/>
        <end position="2252"/>
    </location>
</feature>
<evidence type="ECO:0000313" key="14">
    <source>
        <dbReference type="EMBL" id="KAI8036941.1"/>
    </source>
</evidence>
<evidence type="ECO:0000256" key="5">
    <source>
        <dbReference type="ARBA" id="ARBA00012715"/>
    </source>
</evidence>
<evidence type="ECO:0000256" key="10">
    <source>
        <dbReference type="ARBA" id="ARBA00023134"/>
    </source>
</evidence>
<evidence type="ECO:0000256" key="1">
    <source>
        <dbReference type="ARBA" id="ARBA00001052"/>
    </source>
</evidence>
<feature type="compositionally biased region" description="Low complexity" evidence="12">
    <location>
        <begin position="1057"/>
        <end position="1080"/>
    </location>
</feature>
<dbReference type="SUPFAM" id="SSF63748">
    <property type="entry name" value="Tudor/PWWP/MBT"/>
    <property type="match status" value="8"/>
</dbReference>
<keyword evidence="8" id="KW-0378">Hydrolase</keyword>
<dbReference type="InterPro" id="IPR035437">
    <property type="entry name" value="SNase_OB-fold_sf"/>
</dbReference>
<dbReference type="Gene3D" id="2.30.30.140">
    <property type="match status" value="8"/>
</dbReference>
<feature type="region of interest" description="Disordered" evidence="12">
    <location>
        <begin position="75"/>
        <end position="109"/>
    </location>
</feature>
<evidence type="ECO:0000256" key="12">
    <source>
        <dbReference type="SAM" id="MobiDB-lite"/>
    </source>
</evidence>
<dbReference type="EMBL" id="JAMKOV010000014">
    <property type="protein sequence ID" value="KAI8036941.1"/>
    <property type="molecule type" value="Genomic_DNA"/>
</dbReference>
<dbReference type="GO" id="GO:0003934">
    <property type="term" value="F:GTP cyclohydrolase I activity"/>
    <property type="evidence" value="ECO:0007669"/>
    <property type="project" value="UniProtKB-EC"/>
</dbReference>
<dbReference type="InterPro" id="IPR018234">
    <property type="entry name" value="GTP_CycHdrlase_I_CS"/>
</dbReference>
<protein>
    <recommendedName>
        <fullName evidence="6">GTP cyclohydrolase 1</fullName>
        <ecNumber evidence="5">3.5.4.16</ecNumber>
    </recommendedName>
    <alternativeName>
        <fullName evidence="11">GTP cyclohydrolase I</fullName>
    </alternativeName>
</protein>
<feature type="region of interest" description="Disordered" evidence="12">
    <location>
        <begin position="1684"/>
        <end position="1784"/>
    </location>
</feature>
<feature type="domain" description="Tudor" evidence="13">
    <location>
        <begin position="2009"/>
        <end position="2068"/>
    </location>
</feature>
<dbReference type="FunFam" id="1.10.286.10:FF:000003">
    <property type="entry name" value="GTP cyclohydrolase 1"/>
    <property type="match status" value="1"/>
</dbReference>
<dbReference type="NCBIfam" id="NF006825">
    <property type="entry name" value="PRK09347.1-2"/>
    <property type="match status" value="1"/>
</dbReference>
<comment type="catalytic activity">
    <reaction evidence="1">
        <text>GTP + H2O = 7,8-dihydroneopterin 3'-triphosphate + formate + H(+)</text>
        <dbReference type="Rhea" id="RHEA:17473"/>
        <dbReference type="ChEBI" id="CHEBI:15377"/>
        <dbReference type="ChEBI" id="CHEBI:15378"/>
        <dbReference type="ChEBI" id="CHEBI:15740"/>
        <dbReference type="ChEBI" id="CHEBI:37565"/>
        <dbReference type="ChEBI" id="CHEBI:58462"/>
        <dbReference type="EC" id="3.5.4.16"/>
    </reaction>
</comment>
<evidence type="ECO:0000313" key="15">
    <source>
        <dbReference type="Proteomes" id="UP001059596"/>
    </source>
</evidence>
<comment type="pathway">
    <text evidence="2">Cofactor biosynthesis; 7,8-dihydroneopterin triphosphate biosynthesis; 7,8-dihydroneopterin triphosphate from GTP: step 1/1.</text>
</comment>
<evidence type="ECO:0000256" key="7">
    <source>
        <dbReference type="ARBA" id="ARBA00022741"/>
    </source>
</evidence>
<keyword evidence="9" id="KW-0783">Tetrahydrobiopterin biosynthesis</keyword>
<comment type="subunit">
    <text evidence="4">Toroid-shaped homodecamer, composed of two pentamers of five dimers.</text>
</comment>
<evidence type="ECO:0000256" key="11">
    <source>
        <dbReference type="ARBA" id="ARBA00030854"/>
    </source>
</evidence>
<dbReference type="PROSITE" id="PS50304">
    <property type="entry name" value="TUDOR"/>
    <property type="match status" value="7"/>
</dbReference>
<evidence type="ECO:0000256" key="2">
    <source>
        <dbReference type="ARBA" id="ARBA00005080"/>
    </source>
</evidence>
<dbReference type="GO" id="GO:0005525">
    <property type="term" value="F:GTP binding"/>
    <property type="evidence" value="ECO:0007669"/>
    <property type="project" value="UniProtKB-KW"/>
</dbReference>
<dbReference type="Proteomes" id="UP001059596">
    <property type="component" value="Unassembled WGS sequence"/>
</dbReference>
<dbReference type="Gene3D" id="2.40.50.90">
    <property type="match status" value="1"/>
</dbReference>
<dbReference type="CDD" id="cd20379">
    <property type="entry name" value="Tudor_dTUD-like"/>
    <property type="match status" value="1"/>
</dbReference>
<proteinExistence type="inferred from homology"/>
<dbReference type="HAMAP" id="MF_00223">
    <property type="entry name" value="FolE"/>
    <property type="match status" value="1"/>
</dbReference>
<feature type="compositionally biased region" description="Low complexity" evidence="12">
    <location>
        <begin position="1200"/>
        <end position="1215"/>
    </location>
</feature>
<feature type="compositionally biased region" description="Basic and acidic residues" evidence="12">
    <location>
        <begin position="1711"/>
        <end position="1722"/>
    </location>
</feature>
<comment type="caution">
    <text evidence="14">The sequence shown here is derived from an EMBL/GenBank/DDBJ whole genome shotgun (WGS) entry which is preliminary data.</text>
</comment>
<feature type="region of interest" description="Disordered" evidence="12">
    <location>
        <begin position="1"/>
        <end position="23"/>
    </location>
</feature>
<dbReference type="GO" id="GO:0005737">
    <property type="term" value="C:cytoplasm"/>
    <property type="evidence" value="ECO:0007669"/>
    <property type="project" value="UniProtKB-ARBA"/>
</dbReference>
<dbReference type="Pfam" id="PF00567">
    <property type="entry name" value="TUDOR"/>
    <property type="match status" value="9"/>
</dbReference>
<feature type="domain" description="Tudor" evidence="13">
    <location>
        <begin position="1524"/>
        <end position="1583"/>
    </location>
</feature>
<feature type="domain" description="Tudor" evidence="13">
    <location>
        <begin position="734"/>
        <end position="792"/>
    </location>
</feature>